<reference evidence="2" key="1">
    <citation type="submission" date="2016-11" db="EMBL/GenBank/DDBJ databases">
        <authorList>
            <person name="Varghese N."/>
            <person name="Submissions S."/>
        </authorList>
    </citation>
    <scope>NUCLEOTIDE SEQUENCE [LARGE SCALE GENOMIC DNA]</scope>
    <source>
        <strain evidence="2">DSM 27370</strain>
    </source>
</reference>
<name>A0A1M4YND9_9BACT</name>
<protein>
    <submittedName>
        <fullName evidence="1">Uncharacterized protein</fullName>
    </submittedName>
</protein>
<sequence length="53" mass="6227">MGYYDIEKSFVAKGSHLNGYDIAKIEKSQYAFPISTLRQIQEDINHELDLFCW</sequence>
<gene>
    <name evidence="1" type="ORF">SAMN05444362_103216</name>
</gene>
<dbReference type="EMBL" id="FQUC01000003">
    <property type="protein sequence ID" value="SHF06906.1"/>
    <property type="molecule type" value="Genomic_DNA"/>
</dbReference>
<proteinExistence type="predicted"/>
<accession>A0A1M4YND9</accession>
<organism evidence="1 2">
    <name type="scientific">Dysgonomonas macrotermitis</name>
    <dbReference type="NCBI Taxonomy" id="1346286"/>
    <lineage>
        <taxon>Bacteria</taxon>
        <taxon>Pseudomonadati</taxon>
        <taxon>Bacteroidota</taxon>
        <taxon>Bacteroidia</taxon>
        <taxon>Bacteroidales</taxon>
        <taxon>Dysgonomonadaceae</taxon>
        <taxon>Dysgonomonas</taxon>
    </lineage>
</organism>
<dbReference type="Proteomes" id="UP000184480">
    <property type="component" value="Unassembled WGS sequence"/>
</dbReference>
<evidence type="ECO:0000313" key="1">
    <source>
        <dbReference type="EMBL" id="SHF06906.1"/>
    </source>
</evidence>
<keyword evidence="2" id="KW-1185">Reference proteome</keyword>
<evidence type="ECO:0000313" key="2">
    <source>
        <dbReference type="Proteomes" id="UP000184480"/>
    </source>
</evidence>
<dbReference type="AlphaFoldDB" id="A0A1M4YND9"/>